<evidence type="ECO:0000313" key="2">
    <source>
        <dbReference type="Proteomes" id="UP001597469"/>
    </source>
</evidence>
<reference evidence="2" key="1">
    <citation type="journal article" date="2019" name="Int. J. Syst. Evol. Microbiol.">
        <title>The Global Catalogue of Microorganisms (GCM) 10K type strain sequencing project: providing services to taxonomists for standard genome sequencing and annotation.</title>
        <authorList>
            <consortium name="The Broad Institute Genomics Platform"/>
            <consortium name="The Broad Institute Genome Sequencing Center for Infectious Disease"/>
            <person name="Wu L."/>
            <person name="Ma J."/>
        </authorList>
    </citation>
    <scope>NUCLEOTIDE SEQUENCE [LARGE SCALE GENOMIC DNA]</scope>
    <source>
        <strain evidence="2">KCTC 42805</strain>
    </source>
</reference>
<dbReference type="Proteomes" id="UP001597469">
    <property type="component" value="Unassembled WGS sequence"/>
</dbReference>
<comment type="caution">
    <text evidence="1">The sequence shown here is derived from an EMBL/GenBank/DDBJ whole genome shotgun (WGS) entry which is preliminary data.</text>
</comment>
<name>A0ABW5LWL9_9BACT</name>
<evidence type="ECO:0000313" key="1">
    <source>
        <dbReference type="EMBL" id="MFD2569019.1"/>
    </source>
</evidence>
<keyword evidence="2" id="KW-1185">Reference proteome</keyword>
<dbReference type="EMBL" id="JBHULN010000001">
    <property type="protein sequence ID" value="MFD2569019.1"/>
    <property type="molecule type" value="Genomic_DNA"/>
</dbReference>
<proteinExistence type="predicted"/>
<gene>
    <name evidence="1" type="ORF">ACFSUS_00135</name>
</gene>
<protein>
    <submittedName>
        <fullName evidence="1">Uncharacterized protein</fullName>
    </submittedName>
</protein>
<accession>A0ABW5LWL9</accession>
<sequence length="280" mass="30488">MNKGWSCFAITLGLLVGLVACREEPQPIAPPPDPAALIEGVYGGYLTSQSPSDIYIWAFDGIILLKRVAPSEVKLHSLVGFLTPYRIKLYTKGDSIFSEKNELLDLSVKLNKGQPGTLYIIRRNLRSFRPGAIDLNIFSLSVTQRYQPLSLYKSTQPPPAGSIADRSAGFYSGDGSLISNMKETPVGLIALKAVSADTVQILNRYGNFGPYKVGLRQLPGTDQWSGISTDGAINVELTVTADGPQQVLLKPVPKDAPLPVQLIDYKWQRGSGRYGFVSSQ</sequence>
<organism evidence="1 2">
    <name type="scientific">Spirosoma soli</name>
    <dbReference type="NCBI Taxonomy" id="1770529"/>
    <lineage>
        <taxon>Bacteria</taxon>
        <taxon>Pseudomonadati</taxon>
        <taxon>Bacteroidota</taxon>
        <taxon>Cytophagia</taxon>
        <taxon>Cytophagales</taxon>
        <taxon>Cytophagaceae</taxon>
        <taxon>Spirosoma</taxon>
    </lineage>
</organism>
<dbReference type="PROSITE" id="PS51257">
    <property type="entry name" value="PROKAR_LIPOPROTEIN"/>
    <property type="match status" value="1"/>
</dbReference>